<dbReference type="PANTHER" id="PTHR35579:SF3">
    <property type="entry name" value="CRISPR SYSTEM CMS ENDORIBONUCLEASE CSM3"/>
    <property type="match status" value="1"/>
</dbReference>
<reference evidence="3 4" key="1">
    <citation type="submission" date="2011-09" db="EMBL/GenBank/DDBJ databases">
        <title>The draft genome of Treponema saccharophilum DSM 2985.</title>
        <authorList>
            <consortium name="US DOE Joint Genome Institute (JGI-PGF)"/>
            <person name="Lucas S."/>
            <person name="Copeland A."/>
            <person name="Lapidus A."/>
            <person name="Glavina del Rio T."/>
            <person name="Dalin E."/>
            <person name="Tice H."/>
            <person name="Bruce D."/>
            <person name="Goodwin L."/>
            <person name="Pitluck S."/>
            <person name="Peters L."/>
            <person name="Kyrpides N."/>
            <person name="Mavromatis K."/>
            <person name="Ivanova N."/>
            <person name="Markowitz V."/>
            <person name="Cheng J.-F."/>
            <person name="Hugenholtz P."/>
            <person name="Woyke T."/>
            <person name="Wu D."/>
            <person name="Gronow S."/>
            <person name="Wellnitz S."/>
            <person name="Brambilla E."/>
            <person name="Klenk H.-P."/>
            <person name="Eisen J.A."/>
        </authorList>
    </citation>
    <scope>NUCLEOTIDE SEQUENCE [LARGE SCALE GENOMIC DNA]</scope>
    <source>
        <strain evidence="3 4">DSM 2985</strain>
    </source>
</reference>
<comment type="caution">
    <text evidence="3">The sequence shown here is derived from an EMBL/GenBank/DDBJ whole genome shotgun (WGS) entry which is preliminary data.</text>
</comment>
<evidence type="ECO:0000313" key="4">
    <source>
        <dbReference type="Proteomes" id="UP000003571"/>
    </source>
</evidence>
<dbReference type="PANTHER" id="PTHR35579">
    <property type="entry name" value="CRISPR SYSTEM CMS ENDORIBONUCLEASE CSM3"/>
    <property type="match status" value="1"/>
</dbReference>
<sequence>MMLRTTMVLKMQGYWAVGSGKGGGNEVDNRIDRDADGLPYVPGKMLKGLVKDACLRLKNAGNKNYCFVDEIFGAVDLNGNMNRTMSKAGKIYFSDARLPPQLRSVLSKSETQSERDNLTRNIYSTAIDDETGTADDRSLRGYEVAVPMDLYARMECDCDKTTFDCIKKAAGKLVRAVGSHKSRGLGEVVIEFKDEA</sequence>
<protein>
    <recommendedName>
        <fullName evidence="2">CRISPR type III-associated protein domain-containing protein</fullName>
    </recommendedName>
</protein>
<dbReference type="InterPro" id="IPR005537">
    <property type="entry name" value="RAMP_III_fam"/>
</dbReference>
<dbReference type="PATRIC" id="fig|907348.3.peg.2032"/>
<keyword evidence="1" id="KW-0051">Antiviral defense</keyword>
<dbReference type="GO" id="GO:0051607">
    <property type="term" value="P:defense response to virus"/>
    <property type="evidence" value="ECO:0007669"/>
    <property type="project" value="UniProtKB-KW"/>
</dbReference>
<dbReference type="Pfam" id="PF03787">
    <property type="entry name" value="RAMPs"/>
    <property type="match status" value="1"/>
</dbReference>
<dbReference type="RefSeq" id="WP_002705289.1">
    <property type="nucleotide sequence ID" value="NZ_AGRW01000051.1"/>
</dbReference>
<organism evidence="3 4">
    <name type="scientific">Treponema saccharophilum DSM 2985</name>
    <dbReference type="NCBI Taxonomy" id="907348"/>
    <lineage>
        <taxon>Bacteria</taxon>
        <taxon>Pseudomonadati</taxon>
        <taxon>Spirochaetota</taxon>
        <taxon>Spirochaetia</taxon>
        <taxon>Spirochaetales</taxon>
        <taxon>Treponemataceae</taxon>
        <taxon>Treponema</taxon>
    </lineage>
</organism>
<dbReference type="STRING" id="907348.TresaDRAFT_0277"/>
<proteinExistence type="predicted"/>
<dbReference type="EMBL" id="AGRW01000051">
    <property type="protein sequence ID" value="EIC01140.1"/>
    <property type="molecule type" value="Genomic_DNA"/>
</dbReference>
<feature type="domain" description="CRISPR type III-associated protein" evidence="2">
    <location>
        <begin position="15"/>
        <end position="188"/>
    </location>
</feature>
<evidence type="ECO:0000259" key="2">
    <source>
        <dbReference type="Pfam" id="PF03787"/>
    </source>
</evidence>
<dbReference type="eggNOG" id="COG1337">
    <property type="taxonomic scope" value="Bacteria"/>
</dbReference>
<dbReference type="AlphaFoldDB" id="H7EMP4"/>
<dbReference type="OrthoDB" id="163151at2"/>
<name>H7EMP4_9SPIR</name>
<dbReference type="CDD" id="cd09726">
    <property type="entry name" value="RAMP_I_III"/>
    <property type="match status" value="1"/>
</dbReference>
<accession>H7EMP4</accession>
<keyword evidence="4" id="KW-1185">Reference proteome</keyword>
<dbReference type="Proteomes" id="UP000003571">
    <property type="component" value="Unassembled WGS sequence"/>
</dbReference>
<gene>
    <name evidence="3" type="ORF">TresaDRAFT_0277</name>
</gene>
<evidence type="ECO:0000256" key="1">
    <source>
        <dbReference type="ARBA" id="ARBA00023118"/>
    </source>
</evidence>
<dbReference type="InterPro" id="IPR052216">
    <property type="entry name" value="CRISPR_Csm3_endoribonuclease"/>
</dbReference>
<evidence type="ECO:0000313" key="3">
    <source>
        <dbReference type="EMBL" id="EIC01140.1"/>
    </source>
</evidence>